<organism evidence="1">
    <name type="scientific">hydrothermal vent metagenome</name>
    <dbReference type="NCBI Taxonomy" id="652676"/>
    <lineage>
        <taxon>unclassified sequences</taxon>
        <taxon>metagenomes</taxon>
        <taxon>ecological metagenomes</taxon>
    </lineage>
</organism>
<proteinExistence type="predicted"/>
<reference evidence="1" key="1">
    <citation type="submission" date="2018-06" db="EMBL/GenBank/DDBJ databases">
        <authorList>
            <person name="Zhirakovskaya E."/>
        </authorList>
    </citation>
    <scope>NUCLEOTIDE SEQUENCE</scope>
</reference>
<accession>A0A3B0XWS3</accession>
<feature type="non-terminal residue" evidence="1">
    <location>
        <position position="21"/>
    </location>
</feature>
<dbReference type="AlphaFoldDB" id="A0A3B0XWS3"/>
<evidence type="ECO:0000313" key="1">
    <source>
        <dbReference type="EMBL" id="VAW72808.1"/>
    </source>
</evidence>
<gene>
    <name evidence="1" type="ORF">MNBD_GAMMA14-1044</name>
</gene>
<sequence length="21" mass="2513">MNSLQFLTEYRSYIVPLLVLL</sequence>
<name>A0A3B0XWS3_9ZZZZ</name>
<protein>
    <submittedName>
        <fullName evidence="1">Uncharacterized protein</fullName>
    </submittedName>
</protein>
<dbReference type="EMBL" id="UOFM01000038">
    <property type="protein sequence ID" value="VAW72808.1"/>
    <property type="molecule type" value="Genomic_DNA"/>
</dbReference>